<evidence type="ECO:0000313" key="2">
    <source>
        <dbReference type="EMBL" id="HDQ99286.1"/>
    </source>
</evidence>
<gene>
    <name evidence="2" type="ORF">ENN51_03245</name>
</gene>
<dbReference type="Proteomes" id="UP000885672">
    <property type="component" value="Unassembled WGS sequence"/>
</dbReference>
<organism evidence="2">
    <name type="scientific">candidate division WOR-3 bacterium</name>
    <dbReference type="NCBI Taxonomy" id="2052148"/>
    <lineage>
        <taxon>Bacteria</taxon>
        <taxon>Bacteria division WOR-3</taxon>
    </lineage>
</organism>
<sequence>MPTAPAGRYGCSRACRCWDWPGSSRGDTGLRFATRAAKGYNSLVTARAKVAVLRTRPETVLDDYRRLLRLAEADRFLKPGVTTILKDNISWHFPAPAANTTPWQLEGTVLGLKDLGYNDLSVVQNKTVVIDTHKGEDLNGYVPIFKHYELPVLYNFKPEDMTWLPYEPKAEMLALDHIYPEGIRLPDYFLGKNIVHLPTVKCHIYTTTTGAMKNAFGGLLATHRHYTHSWIHETLVDLLSIQKEIHPGVFAVMDGTTAGNGPGPRTMDPQVKNVILASGDQVAIDAVAARMMGFDPLSIGYIRLGHEKGLGVGDVREIEVVGDDISGENWHFAVGRSFHKFLGWMSWYGPTKFLQKLLFRTWLVNIPIFVSEANHDYLHWPLKDSKIYRKWRAETPWGRLFAQYQRHGTMAGRPVEP</sequence>
<feature type="domain" description="DUF362" evidence="1">
    <location>
        <begin position="84"/>
        <end position="290"/>
    </location>
</feature>
<name>A0A7V0T5M8_UNCW3</name>
<dbReference type="Pfam" id="PF04015">
    <property type="entry name" value="DUF362"/>
    <property type="match status" value="1"/>
</dbReference>
<proteinExistence type="predicted"/>
<dbReference type="InterPro" id="IPR007160">
    <property type="entry name" value="DUF362"/>
</dbReference>
<accession>A0A7V0T5M8</accession>
<reference evidence="2" key="1">
    <citation type="journal article" date="2020" name="mSystems">
        <title>Genome- and Community-Level Interaction Insights into Carbon Utilization and Element Cycling Functions of Hydrothermarchaeota in Hydrothermal Sediment.</title>
        <authorList>
            <person name="Zhou Z."/>
            <person name="Liu Y."/>
            <person name="Xu W."/>
            <person name="Pan J."/>
            <person name="Luo Z.H."/>
            <person name="Li M."/>
        </authorList>
    </citation>
    <scope>NUCLEOTIDE SEQUENCE [LARGE SCALE GENOMIC DNA]</scope>
    <source>
        <strain evidence="2">SpSt-1182</strain>
    </source>
</reference>
<evidence type="ECO:0000259" key="1">
    <source>
        <dbReference type="Pfam" id="PF04015"/>
    </source>
</evidence>
<protein>
    <submittedName>
        <fullName evidence="2">DUF362 domain-containing protein</fullName>
    </submittedName>
</protein>
<dbReference type="EMBL" id="DSBX01000128">
    <property type="protein sequence ID" value="HDQ99286.1"/>
    <property type="molecule type" value="Genomic_DNA"/>
</dbReference>
<comment type="caution">
    <text evidence="2">The sequence shown here is derived from an EMBL/GenBank/DDBJ whole genome shotgun (WGS) entry which is preliminary data.</text>
</comment>
<dbReference type="AlphaFoldDB" id="A0A7V0T5M8"/>